<evidence type="ECO:0000313" key="2">
    <source>
        <dbReference type="Proteomes" id="UP000238365"/>
    </source>
</evidence>
<dbReference type="EMBL" id="CP026377">
    <property type="protein sequence ID" value="AUX95361.1"/>
    <property type="molecule type" value="Genomic_DNA"/>
</dbReference>
<gene>
    <name evidence="1" type="ORF">C2E15_03425</name>
</gene>
<dbReference type="Gene3D" id="3.40.50.1240">
    <property type="entry name" value="Phosphoglycerate mutase-like"/>
    <property type="match status" value="1"/>
</dbReference>
<dbReference type="Proteomes" id="UP000238365">
    <property type="component" value="Chromosome"/>
</dbReference>
<evidence type="ECO:0000313" key="1">
    <source>
        <dbReference type="EMBL" id="AUX95361.1"/>
    </source>
</evidence>
<dbReference type="RefSeq" id="WP_104959065.1">
    <property type="nucleotide sequence ID" value="NZ_CP026377.1"/>
</dbReference>
<dbReference type="AlphaFoldDB" id="A0A2L0IL94"/>
<dbReference type="InterPro" id="IPR013078">
    <property type="entry name" value="His_Pase_superF_clade-1"/>
</dbReference>
<accession>A0A2L0IL94</accession>
<reference evidence="1 2" key="1">
    <citation type="submission" date="2018-01" db="EMBL/GenBank/DDBJ databases">
        <title>Complete and assembled Genome of Pantoea gaviniae DSM22758T.</title>
        <authorList>
            <person name="Stevens M.J.A."/>
            <person name="Zurfluh K."/>
            <person name="Stephan R."/>
        </authorList>
    </citation>
    <scope>NUCLEOTIDE SEQUENCE [LARGE SCALE GENOMIC DNA]</scope>
    <source>
        <strain evidence="1 2">DSM 22758</strain>
    </source>
</reference>
<proteinExistence type="predicted"/>
<dbReference type="SUPFAM" id="SSF53254">
    <property type="entry name" value="Phosphoglycerate mutase-like"/>
    <property type="match status" value="1"/>
</dbReference>
<keyword evidence="2" id="KW-1185">Reference proteome</keyword>
<dbReference type="KEGG" id="pgz:C2E15_03425"/>
<sequence length="184" mass="20309">MTIILMRHGRPAGVSSQRCSARAMAEWAAAYDLTTIDDAPPPRCFTLARQAEIIVASPLPRAHASLEKLGLRASITDPLFREVALPLLPVTTPALPPGFWLPLLRLLWLCGYGGSVESFRHARHRAAQAASQLIALSERGTVLLAGHGIMNKLIARELRRQGWLAEKHASSRYWSTAVYHRAFL</sequence>
<name>A0A2L0IL94_9GAMM</name>
<organism evidence="1 2">
    <name type="scientific">Mixta gaviniae</name>
    <dbReference type="NCBI Taxonomy" id="665914"/>
    <lineage>
        <taxon>Bacteria</taxon>
        <taxon>Pseudomonadati</taxon>
        <taxon>Pseudomonadota</taxon>
        <taxon>Gammaproteobacteria</taxon>
        <taxon>Enterobacterales</taxon>
        <taxon>Erwiniaceae</taxon>
        <taxon>Mixta</taxon>
    </lineage>
</organism>
<dbReference type="InterPro" id="IPR029033">
    <property type="entry name" value="His_PPase_superfam"/>
</dbReference>
<protein>
    <submittedName>
        <fullName evidence="1">Histidine phosphatase family protein</fullName>
    </submittedName>
</protein>
<dbReference type="Pfam" id="PF00300">
    <property type="entry name" value="His_Phos_1"/>
    <property type="match status" value="1"/>
</dbReference>